<evidence type="ECO:0000313" key="2">
    <source>
        <dbReference type="WBParaSite" id="RSKR_0000396700.1"/>
    </source>
</evidence>
<dbReference type="Proteomes" id="UP000095286">
    <property type="component" value="Unplaced"/>
</dbReference>
<evidence type="ECO:0000313" key="1">
    <source>
        <dbReference type="Proteomes" id="UP000095286"/>
    </source>
</evidence>
<name>A0AC35TTB0_9BILA</name>
<protein>
    <submittedName>
        <fullName evidence="2">Acid phosphatase</fullName>
    </submittedName>
</protein>
<accession>A0AC35TTB0</accession>
<dbReference type="WBParaSite" id="RSKR_0000396700.1">
    <property type="protein sequence ID" value="RSKR_0000396700.1"/>
    <property type="gene ID" value="RSKR_0000396700"/>
</dbReference>
<proteinExistence type="predicted"/>
<sequence>MRLVVLLFNLVLAVGASDRKLLLIQSIFRHGLRTPIFPFPGDLVKGSDWPVPYGHLLQEGKFQEYNAGIRERKRYVDDLQFFESNFTISKEIYVRSTNMTRTIDSAIWRFQGFVTNETSDFKNATQIIVPIDPVTVNTDFFGTSKTWDAFSCPRINFYVEDSHINKYLDPFKSALTEIIKYGTLVSNKTLTFDDLLSIYDTVTIEKTLGYPVPEWITDVILNQCGKLNKKYWALAYGVQTLGAPINNTRITVSGGIIMKNVFDNIHRKIQNPNSQIKYYANSGHDMNIFSAFNVFGIERFIFGDDLPAFASTIMFELYQNGNDYEVCVLYAKDSDAPFEPITKYINGCNAKDYCKLEIIENVASSYIPSNITVASKYRPSDTEFIRKRRETAKKQIPSCKDLLLDCTQNVIGEISECGTWQDDVMKMERVCLSPTEFQVTLYKPLVLSQARFHDDLKALCIEREKLGLPC</sequence>
<organism evidence="1 2">
    <name type="scientific">Rhabditophanes sp. KR3021</name>
    <dbReference type="NCBI Taxonomy" id="114890"/>
    <lineage>
        <taxon>Eukaryota</taxon>
        <taxon>Metazoa</taxon>
        <taxon>Ecdysozoa</taxon>
        <taxon>Nematoda</taxon>
        <taxon>Chromadorea</taxon>
        <taxon>Rhabditida</taxon>
        <taxon>Tylenchina</taxon>
        <taxon>Panagrolaimomorpha</taxon>
        <taxon>Strongyloidoidea</taxon>
        <taxon>Alloionematidae</taxon>
        <taxon>Rhabditophanes</taxon>
    </lineage>
</organism>
<reference evidence="2" key="1">
    <citation type="submission" date="2016-11" db="UniProtKB">
        <authorList>
            <consortium name="WormBaseParasite"/>
        </authorList>
    </citation>
    <scope>IDENTIFICATION</scope>
    <source>
        <strain evidence="2">KR3021</strain>
    </source>
</reference>